<dbReference type="RefSeq" id="WP_132965954.1">
    <property type="nucleotide sequence ID" value="NZ_LEKL01000041.1"/>
</dbReference>
<keyword evidence="6 8" id="KW-1133">Transmembrane helix</keyword>
<keyword evidence="3" id="KW-0813">Transport</keyword>
<feature type="transmembrane region" description="Helical" evidence="8">
    <location>
        <begin position="77"/>
        <end position="95"/>
    </location>
</feature>
<evidence type="ECO:0000256" key="6">
    <source>
        <dbReference type="ARBA" id="ARBA00022989"/>
    </source>
</evidence>
<feature type="transmembrane region" description="Helical" evidence="8">
    <location>
        <begin position="278"/>
        <end position="297"/>
    </location>
</feature>
<dbReference type="GO" id="GO:0022857">
    <property type="term" value="F:transmembrane transporter activity"/>
    <property type="evidence" value="ECO:0007669"/>
    <property type="project" value="InterPro"/>
</dbReference>
<evidence type="ECO:0000313" key="12">
    <source>
        <dbReference type="Proteomes" id="UP000294619"/>
    </source>
</evidence>
<feature type="transmembrane region" description="Helical" evidence="8">
    <location>
        <begin position="245"/>
        <end position="266"/>
    </location>
</feature>
<feature type="transmembrane region" description="Helical" evidence="8">
    <location>
        <begin position="166"/>
        <end position="186"/>
    </location>
</feature>
<keyword evidence="5 8" id="KW-0812">Transmembrane</keyword>
<dbReference type="InterPro" id="IPR036259">
    <property type="entry name" value="MFS_trans_sf"/>
</dbReference>
<feature type="transmembrane region" description="Helical" evidence="8">
    <location>
        <begin position="303"/>
        <end position="327"/>
    </location>
</feature>
<reference evidence="11 13" key="2">
    <citation type="submission" date="2019-05" db="EMBL/GenBank/DDBJ databases">
        <title>Pasteurellaceae isolates from reptiles.</title>
        <authorList>
            <person name="Bojesen A.M."/>
            <person name="Lund E."/>
        </authorList>
    </citation>
    <scope>NUCLEOTIDE SEQUENCE [LARGE SCALE GENOMIC DNA]</scope>
    <source>
        <strain evidence="11 13">ELNT2x</strain>
    </source>
</reference>
<evidence type="ECO:0000313" key="10">
    <source>
        <dbReference type="EMBL" id="TCV88922.1"/>
    </source>
</evidence>
<dbReference type="EMBL" id="SMCP01000003">
    <property type="protein sequence ID" value="TCV88922.1"/>
    <property type="molecule type" value="Genomic_DNA"/>
</dbReference>
<evidence type="ECO:0000256" key="5">
    <source>
        <dbReference type="ARBA" id="ARBA00022692"/>
    </source>
</evidence>
<dbReference type="AlphaFoldDB" id="A0A4R3YAX8"/>
<accession>A0A4R3YAX8</accession>
<dbReference type="PROSITE" id="PS50850">
    <property type="entry name" value="MFS"/>
    <property type="match status" value="1"/>
</dbReference>
<proteinExistence type="inferred from homology"/>
<evidence type="ECO:0000313" key="13">
    <source>
        <dbReference type="Proteomes" id="UP000305526"/>
    </source>
</evidence>
<comment type="caution">
    <text evidence="10">The sequence shown here is derived from an EMBL/GenBank/DDBJ whole genome shotgun (WGS) entry which is preliminary data.</text>
</comment>
<protein>
    <submittedName>
        <fullName evidence="11">MFS transporter</fullName>
    </submittedName>
    <submittedName>
        <fullName evidence="10">Putative MFS family arabinose efflux permease</fullName>
    </submittedName>
</protein>
<dbReference type="EMBL" id="VDGV01000038">
    <property type="protein sequence ID" value="TNG92198.1"/>
    <property type="molecule type" value="Genomic_DNA"/>
</dbReference>
<evidence type="ECO:0000256" key="2">
    <source>
        <dbReference type="ARBA" id="ARBA00008335"/>
    </source>
</evidence>
<reference evidence="10 12" key="1">
    <citation type="submission" date="2019-03" db="EMBL/GenBank/DDBJ databases">
        <title>Genomic Encyclopedia of Type Strains, Phase IV (KMG-IV): sequencing the most valuable type-strain genomes for metagenomic binning, comparative biology and taxonomic classification.</title>
        <authorList>
            <person name="Goeker M."/>
        </authorList>
    </citation>
    <scope>NUCLEOTIDE SEQUENCE [LARGE SCALE GENOMIC DNA]</scope>
    <source>
        <strain evidence="10 12">DSM 28140</strain>
    </source>
</reference>
<sequence>MIKIKTRDYFLATLVLSLSSFLVFSNLYVVQPLLSLFAERYAVSLNAANWIFAAASLGMSLFLIPWALLADRYGRRLVMLLSLGLSALFSLSLVFSDSVAVWIGLRFLQGMALAGLPAVAIAYISEEFETEAVIPAVGIYIAANSIGGISGRILGGALADWFGLNAPMLFTALLTFAGALLTYFYLPRERYFKPQLLAFRTILANLCGHIKNPLLWRTFLISGICFGMFINMFSVVGLRLQQAPWLFSTIQVSLLFLCYLSGTFAASMAGRFSRRFNAPRGMLIGWLILMFGMLLLVSDVVLILVAGLLLCSIGFFFTHALASAWVGKNATHARALASALYLSSYYLGASVGGEYLLTVWQHFTWIWVPLAAMLLLLLVLWLLFGIFKQLRR</sequence>
<dbReference type="SUPFAM" id="SSF103473">
    <property type="entry name" value="MFS general substrate transporter"/>
    <property type="match status" value="1"/>
</dbReference>
<dbReference type="Gene3D" id="1.20.1250.20">
    <property type="entry name" value="MFS general substrate transporter like domains"/>
    <property type="match status" value="1"/>
</dbReference>
<feature type="transmembrane region" description="Helical" evidence="8">
    <location>
        <begin position="339"/>
        <end position="360"/>
    </location>
</feature>
<dbReference type="InterPro" id="IPR020846">
    <property type="entry name" value="MFS_dom"/>
</dbReference>
<gene>
    <name evidence="10" type="ORF">EDC16_103281</name>
    <name evidence="11" type="ORF">FHQ21_05210</name>
</gene>
<dbReference type="Pfam" id="PF07690">
    <property type="entry name" value="MFS_1"/>
    <property type="match status" value="1"/>
</dbReference>
<evidence type="ECO:0000256" key="8">
    <source>
        <dbReference type="SAM" id="Phobius"/>
    </source>
</evidence>
<comment type="subcellular location">
    <subcellularLocation>
        <location evidence="1">Cell membrane</location>
        <topology evidence="1">Multi-pass membrane protein</topology>
    </subcellularLocation>
</comment>
<feature type="transmembrane region" description="Helical" evidence="8">
    <location>
        <begin position="132"/>
        <end position="154"/>
    </location>
</feature>
<name>A0A4R3YAX8_9PAST</name>
<keyword evidence="4" id="KW-1003">Cell membrane</keyword>
<dbReference type="CDD" id="cd17324">
    <property type="entry name" value="MFS_NepI_like"/>
    <property type="match status" value="1"/>
</dbReference>
<feature type="domain" description="Major facilitator superfamily (MFS) profile" evidence="9">
    <location>
        <begin position="12"/>
        <end position="389"/>
    </location>
</feature>
<evidence type="ECO:0000256" key="4">
    <source>
        <dbReference type="ARBA" id="ARBA00022475"/>
    </source>
</evidence>
<dbReference type="GO" id="GO:0005886">
    <property type="term" value="C:plasma membrane"/>
    <property type="evidence" value="ECO:0007669"/>
    <property type="project" value="UniProtKB-SubCell"/>
</dbReference>
<dbReference type="Proteomes" id="UP000305526">
    <property type="component" value="Unassembled WGS sequence"/>
</dbReference>
<keyword evidence="13" id="KW-1185">Reference proteome</keyword>
<dbReference type="InterPro" id="IPR011701">
    <property type="entry name" value="MFS"/>
</dbReference>
<feature type="transmembrane region" description="Helical" evidence="8">
    <location>
        <begin position="9"/>
        <end position="30"/>
    </location>
</feature>
<evidence type="ECO:0000259" key="9">
    <source>
        <dbReference type="PROSITE" id="PS50850"/>
    </source>
</evidence>
<evidence type="ECO:0000256" key="7">
    <source>
        <dbReference type="ARBA" id="ARBA00023136"/>
    </source>
</evidence>
<keyword evidence="7 8" id="KW-0472">Membrane</keyword>
<feature type="transmembrane region" description="Helical" evidence="8">
    <location>
        <begin position="214"/>
        <end position="233"/>
    </location>
</feature>
<dbReference type="PANTHER" id="PTHR43271:SF1">
    <property type="entry name" value="INNER MEMBRANE TRANSPORT PROTEIN YNFM"/>
    <property type="match status" value="1"/>
</dbReference>
<feature type="transmembrane region" description="Helical" evidence="8">
    <location>
        <begin position="50"/>
        <end position="70"/>
    </location>
</feature>
<dbReference type="PANTHER" id="PTHR43271">
    <property type="entry name" value="BLL2771 PROTEIN"/>
    <property type="match status" value="1"/>
</dbReference>
<feature type="transmembrane region" description="Helical" evidence="8">
    <location>
        <begin position="366"/>
        <end position="387"/>
    </location>
</feature>
<evidence type="ECO:0000256" key="3">
    <source>
        <dbReference type="ARBA" id="ARBA00022448"/>
    </source>
</evidence>
<organism evidence="10 12">
    <name type="scientific">Testudinibacter aquarius</name>
    <dbReference type="NCBI Taxonomy" id="1524974"/>
    <lineage>
        <taxon>Bacteria</taxon>
        <taxon>Pseudomonadati</taxon>
        <taxon>Pseudomonadota</taxon>
        <taxon>Gammaproteobacteria</taxon>
        <taxon>Pasteurellales</taxon>
        <taxon>Pasteurellaceae</taxon>
        <taxon>Testudinibacter</taxon>
    </lineage>
</organism>
<dbReference type="Proteomes" id="UP000294619">
    <property type="component" value="Unassembled WGS sequence"/>
</dbReference>
<evidence type="ECO:0000313" key="11">
    <source>
        <dbReference type="EMBL" id="TNG92198.1"/>
    </source>
</evidence>
<comment type="similarity">
    <text evidence="2">Belongs to the major facilitator superfamily.</text>
</comment>
<evidence type="ECO:0000256" key="1">
    <source>
        <dbReference type="ARBA" id="ARBA00004651"/>
    </source>
</evidence>
<feature type="transmembrane region" description="Helical" evidence="8">
    <location>
        <begin position="107"/>
        <end position="125"/>
    </location>
</feature>